<dbReference type="SUPFAM" id="SSF53756">
    <property type="entry name" value="UDP-Glycosyltransferase/glycogen phosphorylase"/>
    <property type="match status" value="1"/>
</dbReference>
<keyword evidence="1" id="KW-0328">Glycosyltransferase</keyword>
<dbReference type="PANTHER" id="PTHR12526:SF510">
    <property type="entry name" value="D-INOSITOL 3-PHOSPHATE GLYCOSYLTRANSFERASE"/>
    <property type="match status" value="1"/>
</dbReference>
<organism evidence="4 5">
    <name type="scientific">Caenimonas koreensis DSM 17982</name>
    <dbReference type="NCBI Taxonomy" id="1121255"/>
    <lineage>
        <taxon>Bacteria</taxon>
        <taxon>Pseudomonadati</taxon>
        <taxon>Pseudomonadota</taxon>
        <taxon>Betaproteobacteria</taxon>
        <taxon>Burkholderiales</taxon>
        <taxon>Comamonadaceae</taxon>
        <taxon>Caenimonas</taxon>
    </lineage>
</organism>
<evidence type="ECO:0000256" key="2">
    <source>
        <dbReference type="ARBA" id="ARBA00022679"/>
    </source>
</evidence>
<dbReference type="RefSeq" id="WP_153585184.1">
    <property type="nucleotide sequence ID" value="NZ_WJBU01000010.1"/>
</dbReference>
<dbReference type="GO" id="GO:0016757">
    <property type="term" value="F:glycosyltransferase activity"/>
    <property type="evidence" value="ECO:0007669"/>
    <property type="project" value="UniProtKB-KW"/>
</dbReference>
<accession>A0A844B8C0</accession>
<protein>
    <submittedName>
        <fullName evidence="4">Glycosyltransferase</fullName>
    </submittedName>
</protein>
<dbReference type="Pfam" id="PF00534">
    <property type="entry name" value="Glycos_transf_1"/>
    <property type="match status" value="1"/>
</dbReference>
<keyword evidence="2 4" id="KW-0808">Transferase</keyword>
<reference evidence="4 5" key="1">
    <citation type="submission" date="2019-11" db="EMBL/GenBank/DDBJ databases">
        <title>Caenimonas koreensis gen. nov., sp. nov., isolated from activated sludge.</title>
        <authorList>
            <person name="Seung H.R."/>
        </authorList>
    </citation>
    <scope>NUCLEOTIDE SEQUENCE [LARGE SCALE GENOMIC DNA]</scope>
    <source>
        <strain evidence="4 5">EMB320</strain>
    </source>
</reference>
<sequence length="401" mass="44384">MSEGQPSILYASPMCTLDFTSGAAISIHALLASLAARGFRSVALEAQLFDSPQGGALVEAAAQQAALAGHPVLQTTVLGVEHLMVRTVARQRPDMTSREEEFYIDRYRKELRFRRPDMVILWGDLLLESVVMREARALGIPVVFYLASGGYQRKETFQDVSVIVTDTQATADLYKERLGLDCIPVGKFIDPAMFKARERKPQYITFINPAPEKGVNVFMPLARLAAREAPDVKFLVVQGRGRWDAALKSLHCKPGDFPNVQVIEHQQNMLPVYGATRALLVPSVWHESGGRVVVEALINGIPVLASSSGGPPELVGQAGRIFDLPDEVKQHRDVPAPEAVVRPWLQEIERIWRDPVYHADLAAKAGQEALKHDIERNTDRFLAAVQAATQRRLGRGDQEEK</sequence>
<dbReference type="Gene3D" id="3.40.50.2000">
    <property type="entry name" value="Glycogen Phosphorylase B"/>
    <property type="match status" value="1"/>
</dbReference>
<dbReference type="OrthoDB" id="267270at2"/>
<dbReference type="InterPro" id="IPR001296">
    <property type="entry name" value="Glyco_trans_1"/>
</dbReference>
<name>A0A844B8C0_9BURK</name>
<dbReference type="PANTHER" id="PTHR12526">
    <property type="entry name" value="GLYCOSYLTRANSFERASE"/>
    <property type="match status" value="1"/>
</dbReference>
<dbReference type="AlphaFoldDB" id="A0A844B8C0"/>
<comment type="caution">
    <text evidence="4">The sequence shown here is derived from an EMBL/GenBank/DDBJ whole genome shotgun (WGS) entry which is preliminary data.</text>
</comment>
<dbReference type="CDD" id="cd03801">
    <property type="entry name" value="GT4_PimA-like"/>
    <property type="match status" value="1"/>
</dbReference>
<evidence type="ECO:0000256" key="1">
    <source>
        <dbReference type="ARBA" id="ARBA00022676"/>
    </source>
</evidence>
<evidence type="ECO:0000313" key="5">
    <source>
        <dbReference type="Proteomes" id="UP000487350"/>
    </source>
</evidence>
<keyword evidence="5" id="KW-1185">Reference proteome</keyword>
<evidence type="ECO:0000259" key="3">
    <source>
        <dbReference type="Pfam" id="PF00534"/>
    </source>
</evidence>
<dbReference type="Proteomes" id="UP000487350">
    <property type="component" value="Unassembled WGS sequence"/>
</dbReference>
<proteinExistence type="predicted"/>
<evidence type="ECO:0000313" key="4">
    <source>
        <dbReference type="EMBL" id="MRD47859.1"/>
    </source>
</evidence>
<gene>
    <name evidence="4" type="ORF">GHT07_11260</name>
</gene>
<dbReference type="EMBL" id="WJBU01000010">
    <property type="protein sequence ID" value="MRD47859.1"/>
    <property type="molecule type" value="Genomic_DNA"/>
</dbReference>
<feature type="domain" description="Glycosyl transferase family 1" evidence="3">
    <location>
        <begin position="198"/>
        <end position="318"/>
    </location>
</feature>